<gene>
    <name evidence="2" type="ORF">RFM52_01235</name>
</gene>
<protein>
    <submittedName>
        <fullName evidence="2">DUF3883 domain-containing protein</fullName>
    </submittedName>
</protein>
<dbReference type="EMBL" id="JAVIIV010000001">
    <property type="protein sequence ID" value="MDX8483801.1"/>
    <property type="molecule type" value="Genomic_DNA"/>
</dbReference>
<name>A0ABU4YAR0_9HYPH</name>
<comment type="caution">
    <text evidence="2">The sequence shown here is derived from an EMBL/GenBank/DDBJ whole genome shotgun (WGS) entry which is preliminary data.</text>
</comment>
<organism evidence="2 3">
    <name type="scientific">Mesorhizobium humile</name>
    <dbReference type="NCBI Taxonomy" id="3072313"/>
    <lineage>
        <taxon>Bacteria</taxon>
        <taxon>Pseudomonadati</taxon>
        <taxon>Pseudomonadota</taxon>
        <taxon>Alphaproteobacteria</taxon>
        <taxon>Hyphomicrobiales</taxon>
        <taxon>Phyllobacteriaceae</taxon>
        <taxon>Mesorhizobium</taxon>
    </lineage>
</organism>
<evidence type="ECO:0000259" key="1">
    <source>
        <dbReference type="Pfam" id="PF13020"/>
    </source>
</evidence>
<evidence type="ECO:0000313" key="3">
    <source>
        <dbReference type="Proteomes" id="UP001280156"/>
    </source>
</evidence>
<dbReference type="InterPro" id="IPR024975">
    <property type="entry name" value="NOV_C"/>
</dbReference>
<accession>A0ABU4YAR0</accession>
<dbReference type="Proteomes" id="UP001280156">
    <property type="component" value="Unassembled WGS sequence"/>
</dbReference>
<feature type="domain" description="Protein NO VEIN C-terminal" evidence="1">
    <location>
        <begin position="150"/>
        <end position="243"/>
    </location>
</feature>
<sequence length="272" mass="31254">MITTERLFTMSSFEGMRLIRRNLSETPHLSIEEIVTAIWLTEPDAQSLDLEASRELHDIVDPCDLDSHEFYRHCIRGVVLTRFPIWVKTMRLGRQVFAAKLEKDDYTIFDSAGLLVNPPSADVVEWWDTIGHEVKLEADLEKMAQARAAEKLSWDFEKQRLLDLGIDTDPVWVGLDDNTAGYDVLSYEPGVPENTNKLIEVKSTVASPMRFFVTRNEWNQALKSKHAYFFHIWDMHKEPPTLYVRTVAQIAPHIPTDNDKGKWSNAEIPLGT</sequence>
<keyword evidence="3" id="KW-1185">Reference proteome</keyword>
<dbReference type="RefSeq" id="WP_320294038.1">
    <property type="nucleotide sequence ID" value="NZ_JAVIIU010000002.1"/>
</dbReference>
<dbReference type="Pfam" id="PF13020">
    <property type="entry name" value="NOV_C"/>
    <property type="match status" value="1"/>
</dbReference>
<proteinExistence type="predicted"/>
<reference evidence="2 3" key="1">
    <citation type="submission" date="2023-08" db="EMBL/GenBank/DDBJ databases">
        <title>Implementing the SeqCode for naming new Mesorhizobium species isolated from Vachellia karroo root nodules.</title>
        <authorList>
            <person name="Van Lill M."/>
        </authorList>
    </citation>
    <scope>NUCLEOTIDE SEQUENCE [LARGE SCALE GENOMIC DNA]</scope>
    <source>
        <strain evidence="2 3">VK2B</strain>
    </source>
</reference>
<evidence type="ECO:0000313" key="2">
    <source>
        <dbReference type="EMBL" id="MDX8483801.1"/>
    </source>
</evidence>